<comment type="caution">
    <text evidence="1">The sequence shown here is derived from an EMBL/GenBank/DDBJ whole genome shotgun (WGS) entry which is preliminary data.</text>
</comment>
<dbReference type="AlphaFoldDB" id="A0A1B7WZQ0"/>
<gene>
    <name evidence="1" type="ORF">AN484_16855</name>
</gene>
<dbReference type="EMBL" id="LJOW01000096">
    <property type="protein sequence ID" value="OBQ42597.1"/>
    <property type="molecule type" value="Genomic_DNA"/>
</dbReference>
<evidence type="ECO:0000313" key="1">
    <source>
        <dbReference type="EMBL" id="OBQ42597.1"/>
    </source>
</evidence>
<dbReference type="InterPro" id="IPR043876">
    <property type="entry name" value="DUF5856"/>
</dbReference>
<accession>A0A1B7WZQ0</accession>
<organism evidence="1 2">
    <name type="scientific">Aphanizomenon flos-aquae WA102</name>
    <dbReference type="NCBI Taxonomy" id="1710896"/>
    <lineage>
        <taxon>Bacteria</taxon>
        <taxon>Bacillati</taxon>
        <taxon>Cyanobacteriota</taxon>
        <taxon>Cyanophyceae</taxon>
        <taxon>Nostocales</taxon>
        <taxon>Aphanizomenonaceae</taxon>
        <taxon>Aphanizomenon</taxon>
    </lineage>
</organism>
<dbReference type="Pfam" id="PF19174">
    <property type="entry name" value="DUF5856"/>
    <property type="match status" value="1"/>
</dbReference>
<evidence type="ECO:0000313" key="2">
    <source>
        <dbReference type="Proteomes" id="UP000092093"/>
    </source>
</evidence>
<reference evidence="1 2" key="1">
    <citation type="submission" date="2015-09" db="EMBL/GenBank/DDBJ databases">
        <title>Aphanizomenon flos-aquae WA102.</title>
        <authorList>
            <person name="Driscoll C."/>
        </authorList>
    </citation>
    <scope>NUCLEOTIDE SEQUENCE [LARGE SCALE GENOMIC DNA]</scope>
    <source>
        <strain evidence="1">WA102</strain>
    </source>
</reference>
<sequence>MKDIEAFSLALLNSATCAHLQHWQTKSYANHKALAKYYKSVPDLVDRLVESYMGRYGPLDEFEEEFEIDEDPVRYFKALQKYVDENRKHLPKDPELQNTIDEITDLIDSLLYKLQQLS</sequence>
<proteinExistence type="predicted"/>
<dbReference type="Proteomes" id="UP000092093">
    <property type="component" value="Unassembled WGS sequence"/>
</dbReference>
<name>A0A1B7WZQ0_APHFL</name>
<protein>
    <submittedName>
        <fullName evidence="1">Uncharacterized protein</fullName>
    </submittedName>
</protein>